<feature type="binding site" evidence="3">
    <location>
        <begin position="342"/>
        <end position="349"/>
    </location>
    <ligand>
        <name>ATP</name>
        <dbReference type="ChEBI" id="CHEBI:30616"/>
    </ligand>
</feature>
<evidence type="ECO:0000313" key="7">
    <source>
        <dbReference type="Proteomes" id="UP001553843"/>
    </source>
</evidence>
<evidence type="ECO:0000256" key="3">
    <source>
        <dbReference type="PROSITE-ProRule" id="PRU00289"/>
    </source>
</evidence>
<gene>
    <name evidence="6" type="ORF">AB0887_27085</name>
</gene>
<evidence type="ECO:0000256" key="4">
    <source>
        <dbReference type="SAM" id="Phobius"/>
    </source>
</evidence>
<accession>A0ABV3M1L8</accession>
<evidence type="ECO:0000313" key="6">
    <source>
        <dbReference type="EMBL" id="MEW2365602.1"/>
    </source>
</evidence>
<dbReference type="Gene3D" id="3.40.50.300">
    <property type="entry name" value="P-loop containing nucleotide triphosphate hydrolases"/>
    <property type="match status" value="1"/>
</dbReference>
<dbReference type="PROSITE" id="PS50901">
    <property type="entry name" value="FTSK"/>
    <property type="match status" value="1"/>
</dbReference>
<dbReference type="PANTHER" id="PTHR22683:SF41">
    <property type="entry name" value="DNA TRANSLOCASE FTSK"/>
    <property type="match status" value="1"/>
</dbReference>
<keyword evidence="4" id="KW-1133">Transmembrane helix</keyword>
<feature type="transmembrane region" description="Helical" evidence="4">
    <location>
        <begin position="153"/>
        <end position="186"/>
    </location>
</feature>
<keyword evidence="4" id="KW-0812">Transmembrane</keyword>
<organism evidence="6 7">
    <name type="scientific">Streptomyces huasconensis</name>
    <dbReference type="NCBI Taxonomy" id="1854574"/>
    <lineage>
        <taxon>Bacteria</taxon>
        <taxon>Bacillati</taxon>
        <taxon>Actinomycetota</taxon>
        <taxon>Actinomycetes</taxon>
        <taxon>Kitasatosporales</taxon>
        <taxon>Streptomycetaceae</taxon>
        <taxon>Streptomyces</taxon>
    </lineage>
</organism>
<dbReference type="Proteomes" id="UP001553843">
    <property type="component" value="Unassembled WGS sequence"/>
</dbReference>
<reference evidence="6 7" key="1">
    <citation type="submission" date="2024-06" db="EMBL/GenBank/DDBJ databases">
        <title>The Natural Products Discovery Center: Release of the First 8490 Sequenced Strains for Exploring Actinobacteria Biosynthetic Diversity.</title>
        <authorList>
            <person name="Kalkreuter E."/>
            <person name="Kautsar S.A."/>
            <person name="Yang D."/>
            <person name="Bader C.D."/>
            <person name="Teijaro C.N."/>
            <person name="Fluegel L."/>
            <person name="Davis C.M."/>
            <person name="Simpson J.R."/>
            <person name="Lauterbach L."/>
            <person name="Steele A.D."/>
            <person name="Gui C."/>
            <person name="Meng S."/>
            <person name="Li G."/>
            <person name="Viehrig K."/>
            <person name="Ye F."/>
            <person name="Su P."/>
            <person name="Kiefer A.F."/>
            <person name="Nichols A."/>
            <person name="Cepeda A.J."/>
            <person name="Yan W."/>
            <person name="Fan B."/>
            <person name="Jiang Y."/>
            <person name="Adhikari A."/>
            <person name="Zheng C.-J."/>
            <person name="Schuster L."/>
            <person name="Cowan T.M."/>
            <person name="Smanski M.J."/>
            <person name="Chevrette M.G."/>
            <person name="De Carvalho L.P.S."/>
            <person name="Shen B."/>
        </authorList>
    </citation>
    <scope>NUCLEOTIDE SEQUENCE [LARGE SCALE GENOMIC DNA]</scope>
    <source>
        <strain evidence="6 7">NPDC047833</strain>
    </source>
</reference>
<dbReference type="InterPro" id="IPR027417">
    <property type="entry name" value="P-loop_NTPase"/>
</dbReference>
<name>A0ABV3M1L8_9ACTN</name>
<dbReference type="EMBL" id="JBEYRS010000012">
    <property type="protein sequence ID" value="MEW2365602.1"/>
    <property type="molecule type" value="Genomic_DNA"/>
</dbReference>
<dbReference type="InterPro" id="IPR002543">
    <property type="entry name" value="FtsK_dom"/>
</dbReference>
<keyword evidence="4" id="KW-0472">Membrane</keyword>
<keyword evidence="2 3" id="KW-0067">ATP-binding</keyword>
<sequence>MSIETTPSSAPDPEWERITATLVKEPPKPVRFEFEKRPRPAWMMSGEQLRQWIMYAKDNTIDAVRFHVTHSPYYLGWSVRGYRRLCLRWWEARHDDYRQQIATAKLMLRQAKEQPRGAQRAADESKARALLQVRRAEFKAHKKRHWIRTGISGLIVTVGVPTCAILGGLWVQILMALAVILTGAWFGRPEEAAVIPAQAPTRTSHLGEDTMRRVLVEAGAVSDKRAAEIRGVGIPHSEGPGIAYEVDLPSGIPAAVAVARKQQVASALAVHQDWLDLEVGDIESRLKVWVASSDPFAIVRRSPLLDHKGPINTFRDGIKVAFGKRGEPITLWVRDSSLIVGGATRRGKGMLLANILLGVAKDPWVNVRIFDGKGTAEHNAYARIMGTFTKRNAERLALATRAIVAEMDRRSDLLDDHGYEKIDDENYEECMRLLGGREVFIVDELATYTPKGTSPWADEITENLSQIAAVGAALGITLISLTQVPEVDVVRGRLRQNHTSRAAMNTESGTASNTILGDGMTGQGYDASKIPLTQPGRAWLSTPETGVIQVRSYLVKPDDKRRAADEAYEIRKAAGRLPGQWKDPIEEYLAAETGVSSAAGGEGGKGRIVRVDVLERLEGLARATGRGNVTNAEIFTAFAATDPATFGRRNSETDEGWAARAGKAIREQIEAATSDLKVKRVPTEDGRRPQGYLLEDIEAARNA</sequence>
<dbReference type="SUPFAM" id="SSF52540">
    <property type="entry name" value="P-loop containing nucleoside triphosphate hydrolases"/>
    <property type="match status" value="1"/>
</dbReference>
<dbReference type="PANTHER" id="PTHR22683">
    <property type="entry name" value="SPORULATION PROTEIN RELATED"/>
    <property type="match status" value="1"/>
</dbReference>
<evidence type="ECO:0000259" key="5">
    <source>
        <dbReference type="PROSITE" id="PS50901"/>
    </source>
</evidence>
<evidence type="ECO:0000256" key="1">
    <source>
        <dbReference type="ARBA" id="ARBA00022741"/>
    </source>
</evidence>
<keyword evidence="7" id="KW-1185">Reference proteome</keyword>
<dbReference type="InterPro" id="IPR050206">
    <property type="entry name" value="FtsK/SpoIIIE/SftA"/>
</dbReference>
<keyword evidence="1 3" id="KW-0547">Nucleotide-binding</keyword>
<comment type="caution">
    <text evidence="6">The sequence shown here is derived from an EMBL/GenBank/DDBJ whole genome shotgun (WGS) entry which is preliminary data.</text>
</comment>
<dbReference type="Pfam" id="PF01580">
    <property type="entry name" value="FtsK_SpoIIIE"/>
    <property type="match status" value="1"/>
</dbReference>
<dbReference type="RefSeq" id="WP_359780831.1">
    <property type="nucleotide sequence ID" value="NZ_JBEYRR010000008.1"/>
</dbReference>
<feature type="domain" description="FtsK" evidence="5">
    <location>
        <begin position="326"/>
        <end position="513"/>
    </location>
</feature>
<protein>
    <submittedName>
        <fullName evidence="6">FtsK/SpoIIIE domain-containing protein</fullName>
    </submittedName>
</protein>
<proteinExistence type="predicted"/>
<evidence type="ECO:0000256" key="2">
    <source>
        <dbReference type="ARBA" id="ARBA00022840"/>
    </source>
</evidence>